<sequence>MAAMRTSLMPSRLLDMEQAIEDTSSSFSALSRKICEYSSSCFWSPRLATSIKLSRGKLTSMNESLMWSMTALRSRRLKLRVSLVMSLVAVWM</sequence>
<comment type="caution">
    <text evidence="1">The sequence shown here is derived from an EMBL/GenBank/DDBJ whole genome shotgun (WGS) entry which is preliminary data.</text>
</comment>
<dbReference type="AlphaFoldDB" id="A0A3M7RFV2"/>
<accession>A0A3M7RFV2</accession>
<keyword evidence="2" id="KW-1185">Reference proteome</keyword>
<name>A0A3M7RFV2_BRAPC</name>
<reference evidence="1 2" key="1">
    <citation type="journal article" date="2018" name="Sci. Rep.">
        <title>Genomic signatures of local adaptation to the degree of environmental predictability in rotifers.</title>
        <authorList>
            <person name="Franch-Gras L."/>
            <person name="Hahn C."/>
            <person name="Garcia-Roger E.M."/>
            <person name="Carmona M.J."/>
            <person name="Serra M."/>
            <person name="Gomez A."/>
        </authorList>
    </citation>
    <scope>NUCLEOTIDE SEQUENCE [LARGE SCALE GENOMIC DNA]</scope>
    <source>
        <strain evidence="1">HYR1</strain>
    </source>
</reference>
<dbReference type="EMBL" id="REGN01003488">
    <property type="protein sequence ID" value="RNA22324.1"/>
    <property type="molecule type" value="Genomic_DNA"/>
</dbReference>
<dbReference type="Proteomes" id="UP000276133">
    <property type="component" value="Unassembled WGS sequence"/>
</dbReference>
<evidence type="ECO:0000313" key="2">
    <source>
        <dbReference type="Proteomes" id="UP000276133"/>
    </source>
</evidence>
<evidence type="ECO:0000313" key="1">
    <source>
        <dbReference type="EMBL" id="RNA22324.1"/>
    </source>
</evidence>
<organism evidence="1 2">
    <name type="scientific">Brachionus plicatilis</name>
    <name type="common">Marine rotifer</name>
    <name type="synonym">Brachionus muelleri</name>
    <dbReference type="NCBI Taxonomy" id="10195"/>
    <lineage>
        <taxon>Eukaryota</taxon>
        <taxon>Metazoa</taxon>
        <taxon>Spiralia</taxon>
        <taxon>Gnathifera</taxon>
        <taxon>Rotifera</taxon>
        <taxon>Eurotatoria</taxon>
        <taxon>Monogononta</taxon>
        <taxon>Pseudotrocha</taxon>
        <taxon>Ploima</taxon>
        <taxon>Brachionidae</taxon>
        <taxon>Brachionus</taxon>
    </lineage>
</organism>
<protein>
    <submittedName>
        <fullName evidence="1">Uncharacterized protein</fullName>
    </submittedName>
</protein>
<proteinExistence type="predicted"/>
<gene>
    <name evidence="1" type="ORF">BpHYR1_008488</name>
</gene>